<proteinExistence type="predicted"/>
<dbReference type="PROSITE" id="PS50303">
    <property type="entry name" value="PUM_HD"/>
    <property type="match status" value="1"/>
</dbReference>
<dbReference type="SUPFAM" id="SSF48371">
    <property type="entry name" value="ARM repeat"/>
    <property type="match status" value="1"/>
</dbReference>
<evidence type="ECO:0000259" key="5">
    <source>
        <dbReference type="PROSITE" id="PS50303"/>
    </source>
</evidence>
<dbReference type="SMART" id="SM00025">
    <property type="entry name" value="Pumilio"/>
    <property type="match status" value="6"/>
</dbReference>
<reference evidence="6" key="1">
    <citation type="submission" date="2021-11" db="EMBL/GenBank/DDBJ databases">
        <authorList>
            <person name="Schell T."/>
        </authorList>
    </citation>
    <scope>NUCLEOTIDE SEQUENCE</scope>
    <source>
        <strain evidence="6">M5</strain>
    </source>
</reference>
<dbReference type="GO" id="GO:0003729">
    <property type="term" value="F:mRNA binding"/>
    <property type="evidence" value="ECO:0007669"/>
    <property type="project" value="TreeGrafter"/>
</dbReference>
<dbReference type="EMBL" id="CAKKLH010000169">
    <property type="protein sequence ID" value="CAH0105141.1"/>
    <property type="molecule type" value="Genomic_DNA"/>
</dbReference>
<dbReference type="Proteomes" id="UP000789390">
    <property type="component" value="Unassembled WGS sequence"/>
</dbReference>
<comment type="caution">
    <text evidence="6">The sequence shown here is derived from an EMBL/GenBank/DDBJ whole genome shotgun (WGS) entry which is preliminary data.</text>
</comment>
<dbReference type="AlphaFoldDB" id="A0A8J2RM71"/>
<dbReference type="InterPro" id="IPR016024">
    <property type="entry name" value="ARM-type_fold"/>
</dbReference>
<dbReference type="InterPro" id="IPR033133">
    <property type="entry name" value="PUM-HD"/>
</dbReference>
<evidence type="ECO:0000313" key="6">
    <source>
        <dbReference type="EMBL" id="CAH0105141.1"/>
    </source>
</evidence>
<dbReference type="InterPro" id="IPR001313">
    <property type="entry name" value="Pumilio_RNA-bd_rpt"/>
</dbReference>
<dbReference type="PANTHER" id="PTHR13389">
    <property type="entry name" value="PUMILIO HOMOLOG 3"/>
    <property type="match status" value="1"/>
</dbReference>
<name>A0A8J2RM71_9CRUS</name>
<dbReference type="GO" id="GO:0005730">
    <property type="term" value="C:nucleolus"/>
    <property type="evidence" value="ECO:0007669"/>
    <property type="project" value="TreeGrafter"/>
</dbReference>
<protein>
    <recommendedName>
        <fullName evidence="5">PUM-HD domain-containing protein</fullName>
    </recommendedName>
</protein>
<dbReference type="GO" id="GO:0006417">
    <property type="term" value="P:regulation of translation"/>
    <property type="evidence" value="ECO:0007669"/>
    <property type="project" value="TreeGrafter"/>
</dbReference>
<evidence type="ECO:0000256" key="1">
    <source>
        <dbReference type="ARBA" id="ARBA00022737"/>
    </source>
</evidence>
<evidence type="ECO:0000256" key="4">
    <source>
        <dbReference type="SAM" id="MobiDB-lite"/>
    </source>
</evidence>
<feature type="region of interest" description="Disordered" evidence="4">
    <location>
        <begin position="56"/>
        <end position="102"/>
    </location>
</feature>
<feature type="repeat" description="Pumilio" evidence="3">
    <location>
        <begin position="242"/>
        <end position="277"/>
    </location>
</feature>
<dbReference type="FunFam" id="1.25.10.10:FF:000632">
    <property type="entry name" value="Pumilio domain-containing protein"/>
    <property type="match status" value="1"/>
</dbReference>
<evidence type="ECO:0000256" key="2">
    <source>
        <dbReference type="ARBA" id="ARBA00022884"/>
    </source>
</evidence>
<feature type="region of interest" description="Disordered" evidence="4">
    <location>
        <begin position="118"/>
        <end position="147"/>
    </location>
</feature>
<keyword evidence="7" id="KW-1185">Reference proteome</keyword>
<keyword evidence="2" id="KW-0694">RNA-binding</keyword>
<organism evidence="6 7">
    <name type="scientific">Daphnia galeata</name>
    <dbReference type="NCBI Taxonomy" id="27404"/>
    <lineage>
        <taxon>Eukaryota</taxon>
        <taxon>Metazoa</taxon>
        <taxon>Ecdysozoa</taxon>
        <taxon>Arthropoda</taxon>
        <taxon>Crustacea</taxon>
        <taxon>Branchiopoda</taxon>
        <taxon>Diplostraca</taxon>
        <taxon>Cladocera</taxon>
        <taxon>Anomopoda</taxon>
        <taxon>Daphniidae</taxon>
        <taxon>Daphnia</taxon>
    </lineage>
</organism>
<accession>A0A8J2RM71</accession>
<dbReference type="InterPro" id="IPR012959">
    <property type="entry name" value="CPL_dom"/>
</dbReference>
<dbReference type="Pfam" id="PF00806">
    <property type="entry name" value="PUF"/>
    <property type="match status" value="1"/>
</dbReference>
<dbReference type="PROSITE" id="PS50302">
    <property type="entry name" value="PUM"/>
    <property type="match status" value="1"/>
</dbReference>
<feature type="domain" description="PUM-HD" evidence="5">
    <location>
        <begin position="178"/>
        <end position="527"/>
    </location>
</feature>
<dbReference type="Gene3D" id="1.25.10.10">
    <property type="entry name" value="Leucine-rich Repeat Variant"/>
    <property type="match status" value="2"/>
</dbReference>
<evidence type="ECO:0000256" key="3">
    <source>
        <dbReference type="PROSITE-ProRule" id="PRU00317"/>
    </source>
</evidence>
<evidence type="ECO:0000313" key="7">
    <source>
        <dbReference type="Proteomes" id="UP000789390"/>
    </source>
</evidence>
<keyword evidence="1" id="KW-0677">Repeat</keyword>
<dbReference type="InterPro" id="IPR011989">
    <property type="entry name" value="ARM-like"/>
</dbReference>
<dbReference type="Pfam" id="PF08144">
    <property type="entry name" value="CPL"/>
    <property type="match status" value="1"/>
</dbReference>
<dbReference type="InterPro" id="IPR040059">
    <property type="entry name" value="PUM3"/>
</dbReference>
<feature type="compositionally biased region" description="Basic and acidic residues" evidence="4">
    <location>
        <begin position="74"/>
        <end position="88"/>
    </location>
</feature>
<sequence>MTLKSSKAAVKKTKKQVIVEDSPGFTHSESKLINHLEVKKKVKHVKVAEEESAKVGNMFKKKKKNIDAEEQEEKEEKKKEKKSSKMEVDNEDFEVVKTSKKAKKAEETESLGEVVIPGFSAPKKSAPKRKHEEEKTDGKKAKKAVGEQTSVFKKKEKEALKVERKTKENENRYLLSVKAIKLWEELRREDTTKERQLSISADLYGLIKTHAPELVFAHDTARVIECLFEKSSQDIRDALFNELKSHTINMAKAQYAHFYLMKVLRHGNKEQRNYVITALSGKVVFLMKHKFASKVVETAYNDWANASQRALLSQEFYGPEFKLFKDESVTTLSAALAKHPEKREVFLKHMSQAIEPIIAKGVFNHSLLHRLTNEYLTHCNENERSEMIQSLRQAVVQVLHTRDGARVGMTCIWYGTQKDRKDIIKSFKGHVTKICLEEHGHMVLMALFDAVDDTKLVAKAIVTEIATNWRDIAVHEHGRKVVMYLLAGRDPKYTHPQIIDILKQGDGNPNSKKDMATRHKELLQYASPSWLEAVSHEPEMWLKDSKNCLVLGSILKFCVGEELQAAFKAVASVIGNPLDQDLRNAFSSNGEKVQYWVEQSAVHMTIKKLIQFDKLRTQPPYFSQAIIDEVDSDEIKGWLSCNRGSFVLVLMVETEINSVIQAVLEKLKNLRKFLQKQTNKGADILDSKLAKLEPI</sequence>
<dbReference type="OrthoDB" id="497380at2759"/>
<dbReference type="PANTHER" id="PTHR13389:SF0">
    <property type="entry name" value="PUMILIO HOMOLOG 3"/>
    <property type="match status" value="1"/>
</dbReference>
<feature type="compositionally biased region" description="Basic and acidic residues" evidence="4">
    <location>
        <begin position="130"/>
        <end position="139"/>
    </location>
</feature>
<gene>
    <name evidence="6" type="ORF">DGAL_LOCUS8155</name>
</gene>